<dbReference type="InterPro" id="IPR001736">
    <property type="entry name" value="PLipase_D/transphosphatidylase"/>
</dbReference>
<dbReference type="SUPFAM" id="SSF56024">
    <property type="entry name" value="Phospholipase D/nuclease"/>
    <property type="match status" value="1"/>
</dbReference>
<dbReference type="InterPro" id="IPR025202">
    <property type="entry name" value="PLD-like_dom"/>
</dbReference>
<dbReference type="EMBL" id="JAUCGR010000001">
    <property type="protein sequence ID" value="MDM7829879.1"/>
    <property type="molecule type" value="Genomic_DNA"/>
</dbReference>
<feature type="domain" description="PLD phosphodiesterase" evidence="1">
    <location>
        <begin position="85"/>
        <end position="112"/>
    </location>
</feature>
<dbReference type="RefSeq" id="WP_289444324.1">
    <property type="nucleotide sequence ID" value="NZ_JAUCGR010000001.1"/>
</dbReference>
<dbReference type="Proteomes" id="UP001321453">
    <property type="component" value="Unassembled WGS sequence"/>
</dbReference>
<evidence type="ECO:0000259" key="1">
    <source>
        <dbReference type="PROSITE" id="PS50035"/>
    </source>
</evidence>
<reference evidence="2 3" key="1">
    <citation type="submission" date="2023-06" db="EMBL/GenBank/DDBJ databases">
        <title>Cellulomonas sp. MW9 Whole genome sequence.</title>
        <authorList>
            <person name="Park S."/>
        </authorList>
    </citation>
    <scope>NUCLEOTIDE SEQUENCE [LARGE SCALE GENOMIC DNA]</scope>
    <source>
        <strain evidence="2 3">MW9</strain>
    </source>
</reference>
<keyword evidence="3" id="KW-1185">Reference proteome</keyword>
<name>A0ABT7S4K7_9CELL</name>
<dbReference type="Gene3D" id="3.30.870.10">
    <property type="entry name" value="Endonuclease Chain A"/>
    <property type="match status" value="1"/>
</dbReference>
<sequence>MATDEFLARDAYRAWVRLVQRAEIAVWVLTPYMDDQVVRLLHRAGVPANQVILVTDLSPGSGPANYRKKLFALKSLVAAGVRVRTLPRLHAKVLVADGTRFAVGSQNFTGYGRRSREATVVPREPIPEEKFRSQIRAWVEEAEAVTEDDMDRLIAQLTDQIDHVETAVAELVARFEAADRPRRQRLASEREAAQRRRIAEARAAETRRREEERARHEARFAVLLARRVQSSPYVNLRGAAYGRLVDVWDQGGYFKVDSGESLTAWCGADGRSIDLTRLEFVPMILSPTGRLALVRVAQGQMSYASQAFTMGSRVTIHGEPLHVKIQFPDPASAEGVNFIATLREWEWSPSITLHMTFDLETLNLRGTETNGHGGGSSFLRLDSDELLNLGLRLVEDDAEQEAFVKHIFRRTTLTGFKGRGRTIARFLEEGRYKVDLVEAAGGIFLTARHG</sequence>
<evidence type="ECO:0000313" key="3">
    <source>
        <dbReference type="Proteomes" id="UP001321453"/>
    </source>
</evidence>
<protein>
    <submittedName>
        <fullName evidence="2">Phospholipase D-like domain-containing protein</fullName>
    </submittedName>
</protein>
<proteinExistence type="predicted"/>
<dbReference type="Pfam" id="PF13091">
    <property type="entry name" value="PLDc_2"/>
    <property type="match status" value="1"/>
</dbReference>
<accession>A0ABT7S4K7</accession>
<comment type="caution">
    <text evidence="2">The sequence shown here is derived from an EMBL/GenBank/DDBJ whole genome shotgun (WGS) entry which is preliminary data.</text>
</comment>
<organism evidence="2 3">
    <name type="scientific">Cellulomonas edaphi</name>
    <dbReference type="NCBI Taxonomy" id="3053468"/>
    <lineage>
        <taxon>Bacteria</taxon>
        <taxon>Bacillati</taxon>
        <taxon>Actinomycetota</taxon>
        <taxon>Actinomycetes</taxon>
        <taxon>Micrococcales</taxon>
        <taxon>Cellulomonadaceae</taxon>
        <taxon>Cellulomonas</taxon>
    </lineage>
</organism>
<dbReference type="PROSITE" id="PS50035">
    <property type="entry name" value="PLD"/>
    <property type="match status" value="1"/>
</dbReference>
<gene>
    <name evidence="2" type="ORF">QRT05_00915</name>
</gene>
<dbReference type="CDD" id="cd00138">
    <property type="entry name" value="PLDc_SF"/>
    <property type="match status" value="1"/>
</dbReference>
<evidence type="ECO:0000313" key="2">
    <source>
        <dbReference type="EMBL" id="MDM7829879.1"/>
    </source>
</evidence>